<feature type="transmembrane region" description="Helical" evidence="1">
    <location>
        <begin position="104"/>
        <end position="121"/>
    </location>
</feature>
<feature type="transmembrane region" description="Helical" evidence="1">
    <location>
        <begin position="141"/>
        <end position="166"/>
    </location>
</feature>
<name>A0A437AJG5_9MICR</name>
<proteinExistence type="predicted"/>
<evidence type="ECO:0000313" key="2">
    <source>
        <dbReference type="EMBL" id="RVD91311.1"/>
    </source>
</evidence>
<sequence>MKIKYEKFKNIDSDLQESEKIELKDSNLKLILFYLLCKLYIGFLIILILYPIFCAILNQSDIYLSKSWPLIGTLAFIHAVFLIRQTKIINDDKENLSSANTITKNLIIHSYIHLFLLFFYLKKTISLIFNFYEKIGLTDFILIHIYMNIFYYIMFLLFYLLAWIYYKNISPNLLFKIYSFYTLVFLSMCVLNLVKFYGMTYPLILTSFISFIGVFVNYLGSFLAYKTLRNENVVVKILLNCWRILMILNMFQEILYFEILAVFLSGYN</sequence>
<feature type="transmembrane region" description="Helical" evidence="1">
    <location>
        <begin position="246"/>
        <end position="267"/>
    </location>
</feature>
<keyword evidence="1" id="KW-0472">Membrane</keyword>
<accession>A0A437AJG5</accession>
<feature type="transmembrane region" description="Helical" evidence="1">
    <location>
        <begin position="65"/>
        <end position="83"/>
    </location>
</feature>
<feature type="transmembrane region" description="Helical" evidence="1">
    <location>
        <begin position="30"/>
        <end position="53"/>
    </location>
</feature>
<dbReference type="AlphaFoldDB" id="A0A437AJG5"/>
<evidence type="ECO:0000313" key="3">
    <source>
        <dbReference type="Proteomes" id="UP000282876"/>
    </source>
</evidence>
<feature type="transmembrane region" description="Helical" evidence="1">
    <location>
        <begin position="203"/>
        <end position="225"/>
    </location>
</feature>
<evidence type="ECO:0000256" key="1">
    <source>
        <dbReference type="SAM" id="Phobius"/>
    </source>
</evidence>
<keyword evidence="3" id="KW-1185">Reference proteome</keyword>
<comment type="caution">
    <text evidence="2">The sequence shown here is derived from an EMBL/GenBank/DDBJ whole genome shotgun (WGS) entry which is preliminary data.</text>
</comment>
<feature type="transmembrane region" description="Helical" evidence="1">
    <location>
        <begin position="178"/>
        <end position="197"/>
    </location>
</feature>
<keyword evidence="1" id="KW-0812">Transmembrane</keyword>
<keyword evidence="1" id="KW-1133">Transmembrane helix</keyword>
<dbReference type="Proteomes" id="UP000282876">
    <property type="component" value="Unassembled WGS sequence"/>
</dbReference>
<dbReference type="VEuPathDB" id="MicrosporidiaDB:TUBRATIS_22490"/>
<reference evidence="2 3" key="1">
    <citation type="submission" date="2018-10" db="EMBL/GenBank/DDBJ databases">
        <title>Draft genome sequence of the microsporidian Tubulinosema ratisbonensis.</title>
        <authorList>
            <person name="Polonais V."/>
            <person name="Peyretaillade E."/>
            <person name="Niehus S."/>
            <person name="Wawrzyniak I."/>
            <person name="Franchet A."/>
            <person name="Gaspin C."/>
            <person name="Reichstadt M."/>
            <person name="Belser C."/>
            <person name="Labadie K."/>
            <person name="Delbac F."/>
            <person name="Ferrandon D."/>
        </authorList>
    </citation>
    <scope>NUCLEOTIDE SEQUENCE [LARGE SCALE GENOMIC DNA]</scope>
    <source>
        <strain evidence="2 3">Franzen</strain>
    </source>
</reference>
<organism evidence="2 3">
    <name type="scientific">Tubulinosema ratisbonensis</name>
    <dbReference type="NCBI Taxonomy" id="291195"/>
    <lineage>
        <taxon>Eukaryota</taxon>
        <taxon>Fungi</taxon>
        <taxon>Fungi incertae sedis</taxon>
        <taxon>Microsporidia</taxon>
        <taxon>Tubulinosematoidea</taxon>
        <taxon>Tubulinosematidae</taxon>
        <taxon>Tubulinosema</taxon>
    </lineage>
</organism>
<gene>
    <name evidence="2" type="ORF">TUBRATIS_22490</name>
</gene>
<dbReference type="EMBL" id="RCSS01000574">
    <property type="protein sequence ID" value="RVD91311.1"/>
    <property type="molecule type" value="Genomic_DNA"/>
</dbReference>
<protein>
    <submittedName>
        <fullName evidence="2">Uncharacterized protein</fullName>
    </submittedName>
</protein>